<feature type="transmembrane region" description="Helical" evidence="1">
    <location>
        <begin position="100"/>
        <end position="120"/>
    </location>
</feature>
<dbReference type="RefSeq" id="XP_067766893.1">
    <property type="nucleotide sequence ID" value="XM_067905576.1"/>
</dbReference>
<keyword evidence="1" id="KW-0472">Membrane</keyword>
<accession>A0A9P8LXN4</accession>
<keyword evidence="1" id="KW-1133">Transmembrane helix</keyword>
<dbReference type="AlphaFoldDB" id="A0A9P8LXN4"/>
<dbReference type="KEGG" id="ssao:94295690"/>
<organism evidence="2 3">
    <name type="scientific">Spironucleus salmonicida</name>
    <dbReference type="NCBI Taxonomy" id="348837"/>
    <lineage>
        <taxon>Eukaryota</taxon>
        <taxon>Metamonada</taxon>
        <taxon>Diplomonadida</taxon>
        <taxon>Hexamitidae</taxon>
        <taxon>Hexamitinae</taxon>
        <taxon>Spironucleus</taxon>
    </lineage>
</organism>
<keyword evidence="1" id="KW-0812">Transmembrane</keyword>
<dbReference type="Proteomes" id="UP000018208">
    <property type="component" value="Unassembled WGS sequence"/>
</dbReference>
<proteinExistence type="predicted"/>
<evidence type="ECO:0000313" key="3">
    <source>
        <dbReference type="Proteomes" id="UP000018208"/>
    </source>
</evidence>
<dbReference type="EMBL" id="AUWU02000002">
    <property type="protein sequence ID" value="KAH0576120.1"/>
    <property type="molecule type" value="Genomic_DNA"/>
</dbReference>
<comment type="caution">
    <text evidence="2">The sequence shown here is derived from an EMBL/GenBank/DDBJ whole genome shotgun (WGS) entry which is preliminary data.</text>
</comment>
<gene>
    <name evidence="2" type="ORF">SS50377_21667</name>
</gene>
<keyword evidence="3" id="KW-1185">Reference proteome</keyword>
<protein>
    <submittedName>
        <fullName evidence="2">Uncharacterized protein</fullName>
    </submittedName>
</protein>
<reference evidence="2 3" key="1">
    <citation type="journal article" date="2014" name="PLoS Genet.">
        <title>The Genome of Spironucleus salmonicida Highlights a Fish Pathogen Adapted to Fluctuating Environments.</title>
        <authorList>
            <person name="Xu F."/>
            <person name="Jerlstrom-Hultqvist J."/>
            <person name="Einarsson E."/>
            <person name="Astvaldsson A."/>
            <person name="Svard S.G."/>
            <person name="Andersson J.O."/>
        </authorList>
    </citation>
    <scope>NUCLEOTIDE SEQUENCE [LARGE SCALE GENOMIC DNA]</scope>
    <source>
        <strain evidence="2 3">ATCC 50377</strain>
    </source>
</reference>
<sequence length="121" mass="13445">MPAHNMLSSQLIGIQQATRSTSHQSTLYHQSSNFQQNLAQTSQITQQQAHALKKLLYSCNLLDKQLHISEKSTYNIFQNFLIAIPTGTLTGPSTTQMTSILLTTLLYASILFSACCFKYSG</sequence>
<name>A0A9P8LXN4_9EUKA</name>
<evidence type="ECO:0000256" key="1">
    <source>
        <dbReference type="SAM" id="Phobius"/>
    </source>
</evidence>
<dbReference type="GeneID" id="94295690"/>
<evidence type="ECO:0000313" key="2">
    <source>
        <dbReference type="EMBL" id="KAH0576120.1"/>
    </source>
</evidence>